<organism evidence="1">
    <name type="scientific">marine metagenome</name>
    <dbReference type="NCBI Taxonomy" id="408172"/>
    <lineage>
        <taxon>unclassified sequences</taxon>
        <taxon>metagenomes</taxon>
        <taxon>ecological metagenomes</taxon>
    </lineage>
</organism>
<proteinExistence type="predicted"/>
<protein>
    <recommendedName>
        <fullName evidence="2">Outer membrane protein beta-barrel domain-containing protein</fullName>
    </recommendedName>
</protein>
<evidence type="ECO:0008006" key="2">
    <source>
        <dbReference type="Google" id="ProtNLM"/>
    </source>
</evidence>
<reference evidence="1" key="1">
    <citation type="submission" date="2018-05" db="EMBL/GenBank/DDBJ databases">
        <authorList>
            <person name="Lanie J.A."/>
            <person name="Ng W.-L."/>
            <person name="Kazmierczak K.M."/>
            <person name="Andrzejewski T.M."/>
            <person name="Davidsen T.M."/>
            <person name="Wayne K.J."/>
            <person name="Tettelin H."/>
            <person name="Glass J.I."/>
            <person name="Rusch D."/>
            <person name="Podicherti R."/>
            <person name="Tsui H.-C.T."/>
            <person name="Winkler M.E."/>
        </authorList>
    </citation>
    <scope>NUCLEOTIDE SEQUENCE</scope>
</reference>
<dbReference type="SUPFAM" id="SSF56925">
    <property type="entry name" value="OMPA-like"/>
    <property type="match status" value="1"/>
</dbReference>
<gene>
    <name evidence="1" type="ORF">METZ01_LOCUS66644</name>
</gene>
<dbReference type="AlphaFoldDB" id="A0A381TCE4"/>
<accession>A0A381TCE4</accession>
<dbReference type="Gene3D" id="2.40.160.20">
    <property type="match status" value="1"/>
</dbReference>
<sequence length="194" mass="21661">MNNIQKQVFFSLQRVQYSLCVLLLFSSVLASSFRTVNQFEVGGGTTLLMPRDTFNNGWGYGMDVGWNFSRKYGVHLAFGNAQVSDKETDSLRLIQSFVLGAELSFQRKDQAYGFTSIGIGSVSGEDNTLFVFGAGIKIPIRQHWLMRIELRDYHPEIGIPFVSFPKSQAAIQGTGGSRYLELRLGISRTLSGDR</sequence>
<name>A0A381TCE4_9ZZZZ</name>
<dbReference type="InterPro" id="IPR011250">
    <property type="entry name" value="OMP/PagP_B-barrel"/>
</dbReference>
<evidence type="ECO:0000313" key="1">
    <source>
        <dbReference type="EMBL" id="SVA13790.1"/>
    </source>
</evidence>
<dbReference type="EMBL" id="UINC01004364">
    <property type="protein sequence ID" value="SVA13790.1"/>
    <property type="molecule type" value="Genomic_DNA"/>
</dbReference>